<proteinExistence type="predicted"/>
<evidence type="ECO:0000313" key="2">
    <source>
        <dbReference type="EMBL" id="OOC08914.1"/>
    </source>
</evidence>
<comment type="caution">
    <text evidence="2">The sequence shown here is derived from an EMBL/GenBank/DDBJ whole genome shotgun (WGS) entry which is preliminary data.</text>
</comment>
<sequence>MLRLPAAILAALFASGCAISQHVEPVPERQAIEKVYVEHNPDVHMEELNDSLVGMFEDMGIESELYRGTRPADAEHHLEFTANWTWDLAMYLTYFDARLYEQEQLIGTAEYDARRGGGRPDKFGPTEEKIRPLMQELVTGEPAEE</sequence>
<dbReference type="AlphaFoldDB" id="A0A1V2ZUX9"/>
<dbReference type="NCBIfam" id="NF040519">
    <property type="entry name" value="Sbal_3080_fam"/>
    <property type="match status" value="1"/>
</dbReference>
<dbReference type="RefSeq" id="WP_024329706.1">
    <property type="nucleotide sequence ID" value="NZ_MUZR01000082.1"/>
</dbReference>
<protein>
    <submittedName>
        <fullName evidence="2">Uncharacterized protein</fullName>
    </submittedName>
</protein>
<dbReference type="EMBL" id="MUZR01000082">
    <property type="protein sequence ID" value="OOC08914.1"/>
    <property type="molecule type" value="Genomic_DNA"/>
</dbReference>
<accession>A0A1V2ZUX9</accession>
<evidence type="ECO:0000256" key="1">
    <source>
        <dbReference type="SAM" id="SignalP"/>
    </source>
</evidence>
<dbReference type="OrthoDB" id="1436842at2"/>
<dbReference type="Proteomes" id="UP000189177">
    <property type="component" value="Unassembled WGS sequence"/>
</dbReference>
<reference evidence="2 3" key="1">
    <citation type="submission" date="2017-02" db="EMBL/GenBank/DDBJ databases">
        <title>Genomic diversity within the haloalkaliphilic genus Thioalkalivibrio.</title>
        <authorList>
            <person name="Ahn A.-C."/>
            <person name="Meier-Kolthoff J."/>
            <person name="Overmars L."/>
            <person name="Richter M."/>
            <person name="Woyke T."/>
            <person name="Sorokin D.Y."/>
            <person name="Muyzer G."/>
        </authorList>
    </citation>
    <scope>NUCLEOTIDE SEQUENCE [LARGE SCALE GENOMIC DNA]</scope>
    <source>
        <strain evidence="2 3">HL17</strain>
    </source>
</reference>
<organism evidence="2 3">
    <name type="scientific">Thioalkalivibrio halophilus</name>
    <dbReference type="NCBI Taxonomy" id="252474"/>
    <lineage>
        <taxon>Bacteria</taxon>
        <taxon>Pseudomonadati</taxon>
        <taxon>Pseudomonadota</taxon>
        <taxon>Gammaproteobacteria</taxon>
        <taxon>Chromatiales</taxon>
        <taxon>Ectothiorhodospiraceae</taxon>
        <taxon>Thioalkalivibrio</taxon>
    </lineage>
</organism>
<evidence type="ECO:0000313" key="3">
    <source>
        <dbReference type="Proteomes" id="UP000189177"/>
    </source>
</evidence>
<name>A0A1V2ZUX9_9GAMM</name>
<feature type="signal peptide" evidence="1">
    <location>
        <begin position="1"/>
        <end position="20"/>
    </location>
</feature>
<keyword evidence="3" id="KW-1185">Reference proteome</keyword>
<dbReference type="STRING" id="252474.B1A74_13715"/>
<gene>
    <name evidence="2" type="ORF">B1A74_13715</name>
</gene>
<dbReference type="PROSITE" id="PS51257">
    <property type="entry name" value="PROKAR_LIPOPROTEIN"/>
    <property type="match status" value="1"/>
</dbReference>
<feature type="chain" id="PRO_5010700257" evidence="1">
    <location>
        <begin position="21"/>
        <end position="145"/>
    </location>
</feature>
<keyword evidence="1" id="KW-0732">Signal</keyword>